<evidence type="ECO:0000313" key="2">
    <source>
        <dbReference type="EMBL" id="KAF3329786.1"/>
    </source>
</evidence>
<sequence length="78" mass="9301">MDQTPQLANVSERAKWKSGGDKRRKEKSEAMQPKKKFRDESRRKLFRDEQHGAREEYVANVKEEMTDCKMRMNLRGGR</sequence>
<dbReference type="EMBL" id="SWLB01000014">
    <property type="protein sequence ID" value="KAF3329786.1"/>
    <property type="molecule type" value="Genomic_DNA"/>
</dbReference>
<evidence type="ECO:0000313" key="3">
    <source>
        <dbReference type="Proteomes" id="UP000623129"/>
    </source>
</evidence>
<dbReference type="Proteomes" id="UP000623129">
    <property type="component" value="Unassembled WGS sequence"/>
</dbReference>
<gene>
    <name evidence="2" type="ORF">FCM35_KLT05117</name>
</gene>
<feature type="region of interest" description="Disordered" evidence="1">
    <location>
        <begin position="1"/>
        <end position="51"/>
    </location>
</feature>
<feature type="compositionally biased region" description="Basic and acidic residues" evidence="1">
    <location>
        <begin position="12"/>
        <end position="29"/>
    </location>
</feature>
<feature type="compositionally biased region" description="Basic and acidic residues" evidence="1">
    <location>
        <begin position="37"/>
        <end position="51"/>
    </location>
</feature>
<name>A0A833V9H5_9POAL</name>
<dbReference type="AlphaFoldDB" id="A0A833V9H5"/>
<organism evidence="2 3">
    <name type="scientific">Carex littledalei</name>
    <dbReference type="NCBI Taxonomy" id="544730"/>
    <lineage>
        <taxon>Eukaryota</taxon>
        <taxon>Viridiplantae</taxon>
        <taxon>Streptophyta</taxon>
        <taxon>Embryophyta</taxon>
        <taxon>Tracheophyta</taxon>
        <taxon>Spermatophyta</taxon>
        <taxon>Magnoliopsida</taxon>
        <taxon>Liliopsida</taxon>
        <taxon>Poales</taxon>
        <taxon>Cyperaceae</taxon>
        <taxon>Cyperoideae</taxon>
        <taxon>Cariceae</taxon>
        <taxon>Carex</taxon>
        <taxon>Carex subgen. Euthyceras</taxon>
    </lineage>
</organism>
<protein>
    <submittedName>
        <fullName evidence="2">Uncharacterized protein</fullName>
    </submittedName>
</protein>
<proteinExistence type="predicted"/>
<comment type="caution">
    <text evidence="2">The sequence shown here is derived from an EMBL/GenBank/DDBJ whole genome shotgun (WGS) entry which is preliminary data.</text>
</comment>
<accession>A0A833V9H5</accession>
<evidence type="ECO:0000256" key="1">
    <source>
        <dbReference type="SAM" id="MobiDB-lite"/>
    </source>
</evidence>
<keyword evidence="3" id="KW-1185">Reference proteome</keyword>
<reference evidence="2" key="1">
    <citation type="submission" date="2020-01" db="EMBL/GenBank/DDBJ databases">
        <title>Genome sequence of Kobresia littledalei, the first chromosome-level genome in the family Cyperaceae.</title>
        <authorList>
            <person name="Qu G."/>
        </authorList>
    </citation>
    <scope>NUCLEOTIDE SEQUENCE</scope>
    <source>
        <strain evidence="2">C.B.Clarke</strain>
        <tissue evidence="2">Leaf</tissue>
    </source>
</reference>